<dbReference type="Pfam" id="PF00990">
    <property type="entry name" value="GGDEF"/>
    <property type="match status" value="1"/>
</dbReference>
<dbReference type="CDD" id="cd01948">
    <property type="entry name" value="EAL"/>
    <property type="match status" value="1"/>
</dbReference>
<dbReference type="EMBL" id="VTPS01000044">
    <property type="protein sequence ID" value="TZE79985.1"/>
    <property type="molecule type" value="Genomic_DNA"/>
</dbReference>
<gene>
    <name evidence="7" type="ORF">FWJ32_13160</name>
</gene>
<protein>
    <submittedName>
        <fullName evidence="7">EAL domain-containing protein</fullName>
    </submittedName>
</protein>
<dbReference type="AlphaFoldDB" id="A0A5D8Q5B0"/>
<feature type="transmembrane region" description="Helical" evidence="2">
    <location>
        <begin position="50"/>
        <end position="75"/>
    </location>
</feature>
<dbReference type="Pfam" id="PF00563">
    <property type="entry name" value="EAL"/>
    <property type="match status" value="1"/>
</dbReference>
<dbReference type="InterPro" id="IPR035965">
    <property type="entry name" value="PAS-like_dom_sf"/>
</dbReference>
<dbReference type="InterPro" id="IPR000700">
    <property type="entry name" value="PAS-assoc_C"/>
</dbReference>
<feature type="domain" description="PAC" evidence="4">
    <location>
        <begin position="203"/>
        <end position="255"/>
    </location>
</feature>
<dbReference type="PROSITE" id="PS50112">
    <property type="entry name" value="PAS"/>
    <property type="match status" value="1"/>
</dbReference>
<dbReference type="PANTHER" id="PTHR44757">
    <property type="entry name" value="DIGUANYLATE CYCLASE DGCP"/>
    <property type="match status" value="1"/>
</dbReference>
<dbReference type="InterPro" id="IPR000160">
    <property type="entry name" value="GGDEF_dom"/>
</dbReference>
<accession>A0A5D8Q5B0</accession>
<dbReference type="PANTHER" id="PTHR44757:SF2">
    <property type="entry name" value="BIOFILM ARCHITECTURE MAINTENANCE PROTEIN MBAA"/>
    <property type="match status" value="1"/>
</dbReference>
<dbReference type="Gene3D" id="3.20.20.450">
    <property type="entry name" value="EAL domain"/>
    <property type="match status" value="1"/>
</dbReference>
<sequence length="698" mass="80548">MNNPERNYGLGVNFRPRKFAMRITIIYIIIGSLWIIFSDRILLNIVADKYMLATLSTIKGWFYVFVTGLIIYVLIHKDEMIYEDAINEIFKNYQELEATYEELTATEEELEQQYDALENSEKTLREMEERYRLAVDGANDCIWDWDIRNGDIYVFNRTKRLLGYEEEELEDRFDAWKGLLHPDDVERVMNEIDRHLKGLTPYYEVEYRLKAKDGSYKWILSRGRAIWDDKGMPVRMAGSHLDITDHKRFENKIFKLAYYDDLTGLPNRTMFQDALDEAIQAAKENRQRLALLYLDLDEFKSVNDSIGHDAGNELLCDVGFMLKNLIANSGMVARLGEDEFGIILNDIGEMGNISEKLNQILEAFHKPQVVRGVEFYITASMGVAIHPEDGGDVFTLLKNADMAVYSAKTGGRDCYQFFSPRLQEDINRKTDMAVKLRHAVEKNQFYLYYQPQIDLANGKLIGVEALIRWADPEKGIISPKDFIPLAEETGLIIPISEWVLKEACRQYVKWLSKGYNPVSISVNISARQFQQRDLVAKINSIIATTGMDRNYLTLEITEGTALMDLDHAIDVIKKLRDTGIKVALDDFGTGYSSLNYLKLLPVNIIKMDQTFMRDIISDNTDREMAKTIICLSHKLNLYVTAEGIETEDQLVFLKDNHCDYGQGYLFSRPLPPEEIDDIICRGIFSMLQLKKMEYVNIF</sequence>
<dbReference type="SMART" id="SM00267">
    <property type="entry name" value="GGDEF"/>
    <property type="match status" value="1"/>
</dbReference>
<dbReference type="InterPro" id="IPR001633">
    <property type="entry name" value="EAL_dom"/>
</dbReference>
<reference evidence="7 8" key="1">
    <citation type="submission" date="2019-08" db="EMBL/GenBank/DDBJ databases">
        <title>Calorimonas adulescens gen. nov., sp. nov., an anaerobic thermophilic bacterium from Sakhalin hot spring.</title>
        <authorList>
            <person name="Khomyakova M.A."/>
            <person name="Merkel A.Y."/>
            <person name="Novikov A."/>
            <person name="Bonch-Osmolovskaya E.A."/>
            <person name="Slobodkin A.I."/>
        </authorList>
    </citation>
    <scope>NUCLEOTIDE SEQUENCE [LARGE SCALE GENOMIC DNA]</scope>
    <source>
        <strain evidence="7 8">A05MB</strain>
    </source>
</reference>
<feature type="domain" description="EAL" evidence="5">
    <location>
        <begin position="429"/>
        <end position="683"/>
    </location>
</feature>
<dbReference type="SUPFAM" id="SSF55073">
    <property type="entry name" value="Nucleotide cyclase"/>
    <property type="match status" value="1"/>
</dbReference>
<dbReference type="Gene3D" id="3.30.450.20">
    <property type="entry name" value="PAS domain"/>
    <property type="match status" value="1"/>
</dbReference>
<dbReference type="InterPro" id="IPR013655">
    <property type="entry name" value="PAS_fold_3"/>
</dbReference>
<keyword evidence="8" id="KW-1185">Reference proteome</keyword>
<dbReference type="SMART" id="SM00086">
    <property type="entry name" value="PAC"/>
    <property type="match status" value="1"/>
</dbReference>
<dbReference type="NCBIfam" id="TIGR00254">
    <property type="entry name" value="GGDEF"/>
    <property type="match status" value="1"/>
</dbReference>
<comment type="caution">
    <text evidence="7">The sequence shown here is derived from an EMBL/GenBank/DDBJ whole genome shotgun (WGS) entry which is preliminary data.</text>
</comment>
<dbReference type="SUPFAM" id="SSF141868">
    <property type="entry name" value="EAL domain-like"/>
    <property type="match status" value="1"/>
</dbReference>
<dbReference type="InterPro" id="IPR043128">
    <property type="entry name" value="Rev_trsase/Diguanyl_cyclase"/>
</dbReference>
<dbReference type="PROSITE" id="PS50883">
    <property type="entry name" value="EAL"/>
    <property type="match status" value="1"/>
</dbReference>
<evidence type="ECO:0000259" key="6">
    <source>
        <dbReference type="PROSITE" id="PS50887"/>
    </source>
</evidence>
<evidence type="ECO:0000256" key="2">
    <source>
        <dbReference type="SAM" id="Phobius"/>
    </source>
</evidence>
<dbReference type="NCBIfam" id="TIGR00229">
    <property type="entry name" value="sensory_box"/>
    <property type="match status" value="1"/>
</dbReference>
<name>A0A5D8Q5B0_9THEO</name>
<evidence type="ECO:0000313" key="8">
    <source>
        <dbReference type="Proteomes" id="UP000322976"/>
    </source>
</evidence>
<evidence type="ECO:0000259" key="4">
    <source>
        <dbReference type="PROSITE" id="PS50113"/>
    </source>
</evidence>
<evidence type="ECO:0000259" key="5">
    <source>
        <dbReference type="PROSITE" id="PS50883"/>
    </source>
</evidence>
<dbReference type="InterPro" id="IPR001610">
    <property type="entry name" value="PAC"/>
</dbReference>
<dbReference type="RefSeq" id="WP_149546419.1">
    <property type="nucleotide sequence ID" value="NZ_VTPS01000044.1"/>
</dbReference>
<dbReference type="PROSITE" id="PS50887">
    <property type="entry name" value="GGDEF"/>
    <property type="match status" value="1"/>
</dbReference>
<feature type="domain" description="GGDEF" evidence="6">
    <location>
        <begin position="287"/>
        <end position="420"/>
    </location>
</feature>
<evidence type="ECO:0000256" key="1">
    <source>
        <dbReference type="SAM" id="Coils"/>
    </source>
</evidence>
<evidence type="ECO:0000313" key="7">
    <source>
        <dbReference type="EMBL" id="TZE79985.1"/>
    </source>
</evidence>
<feature type="coiled-coil region" evidence="1">
    <location>
        <begin position="86"/>
        <end position="130"/>
    </location>
</feature>
<keyword evidence="1" id="KW-0175">Coiled coil</keyword>
<dbReference type="InterPro" id="IPR000014">
    <property type="entry name" value="PAS"/>
</dbReference>
<dbReference type="CDD" id="cd00130">
    <property type="entry name" value="PAS"/>
    <property type="match status" value="1"/>
</dbReference>
<dbReference type="FunFam" id="3.20.20.450:FF:000001">
    <property type="entry name" value="Cyclic di-GMP phosphodiesterase yahA"/>
    <property type="match status" value="1"/>
</dbReference>
<keyword evidence="2" id="KW-0812">Transmembrane</keyword>
<proteinExistence type="predicted"/>
<keyword evidence="2" id="KW-0472">Membrane</keyword>
<feature type="domain" description="PAS" evidence="3">
    <location>
        <begin position="127"/>
        <end position="199"/>
    </location>
</feature>
<dbReference type="Proteomes" id="UP000322976">
    <property type="component" value="Unassembled WGS sequence"/>
</dbReference>
<dbReference type="InterPro" id="IPR035919">
    <property type="entry name" value="EAL_sf"/>
</dbReference>
<dbReference type="InterPro" id="IPR052155">
    <property type="entry name" value="Biofilm_reg_signaling"/>
</dbReference>
<dbReference type="CDD" id="cd01949">
    <property type="entry name" value="GGDEF"/>
    <property type="match status" value="1"/>
</dbReference>
<dbReference type="Gene3D" id="3.30.70.270">
    <property type="match status" value="1"/>
</dbReference>
<organism evidence="7 8">
    <name type="scientific">Calorimonas adulescens</name>
    <dbReference type="NCBI Taxonomy" id="2606906"/>
    <lineage>
        <taxon>Bacteria</taxon>
        <taxon>Bacillati</taxon>
        <taxon>Bacillota</taxon>
        <taxon>Clostridia</taxon>
        <taxon>Thermoanaerobacterales</taxon>
        <taxon>Thermoanaerobacteraceae</taxon>
        <taxon>Calorimonas</taxon>
    </lineage>
</organism>
<evidence type="ECO:0000259" key="3">
    <source>
        <dbReference type="PROSITE" id="PS50112"/>
    </source>
</evidence>
<dbReference type="PROSITE" id="PS50113">
    <property type="entry name" value="PAC"/>
    <property type="match status" value="1"/>
</dbReference>
<dbReference type="SUPFAM" id="SSF55785">
    <property type="entry name" value="PYP-like sensor domain (PAS domain)"/>
    <property type="match status" value="1"/>
</dbReference>
<feature type="transmembrane region" description="Helical" evidence="2">
    <location>
        <begin position="20"/>
        <end position="38"/>
    </location>
</feature>
<dbReference type="SMART" id="SM00052">
    <property type="entry name" value="EAL"/>
    <property type="match status" value="1"/>
</dbReference>
<dbReference type="InterPro" id="IPR029787">
    <property type="entry name" value="Nucleotide_cyclase"/>
</dbReference>
<dbReference type="SMART" id="SM00091">
    <property type="entry name" value="PAS"/>
    <property type="match status" value="1"/>
</dbReference>
<keyword evidence="2" id="KW-1133">Transmembrane helix</keyword>
<dbReference type="Pfam" id="PF08447">
    <property type="entry name" value="PAS_3"/>
    <property type="match status" value="1"/>
</dbReference>